<sequence length="149" mass="17106">MAKLNAAVKNQIKNRVFYNKDEKGMDTSPEVHSDITLQIAYIQIGFQTTDMCANQVYGLSPSTSWIRKKLEAPVDVKECALKLEEDYDYGTWQLDDSASPWKSYYDSDTGWFCVGDSRPYGGWLNIKFLDNAIACLNREHELQALWIHL</sequence>
<organism evidence="1 2">
    <name type="scientific">Feifania hominis</name>
    <dbReference type="NCBI Taxonomy" id="2763660"/>
    <lineage>
        <taxon>Bacteria</taxon>
        <taxon>Bacillati</taxon>
        <taxon>Bacillota</taxon>
        <taxon>Clostridia</taxon>
        <taxon>Eubacteriales</taxon>
        <taxon>Feifaniaceae</taxon>
        <taxon>Feifania</taxon>
    </lineage>
</organism>
<dbReference type="AlphaFoldDB" id="A0A926DFD2"/>
<evidence type="ECO:0000313" key="1">
    <source>
        <dbReference type="EMBL" id="MBC8536832.1"/>
    </source>
</evidence>
<name>A0A926DFD2_9FIRM</name>
<accession>A0A926DFD2</accession>
<gene>
    <name evidence="1" type="ORF">H8695_09045</name>
</gene>
<proteinExistence type="predicted"/>
<evidence type="ECO:0000313" key="2">
    <source>
        <dbReference type="Proteomes" id="UP000620366"/>
    </source>
</evidence>
<dbReference type="EMBL" id="JACRSP010000003">
    <property type="protein sequence ID" value="MBC8536832.1"/>
    <property type="molecule type" value="Genomic_DNA"/>
</dbReference>
<dbReference type="RefSeq" id="WP_249300767.1">
    <property type="nucleotide sequence ID" value="NZ_JACRSP010000003.1"/>
</dbReference>
<reference evidence="1" key="1">
    <citation type="submission" date="2020-08" db="EMBL/GenBank/DDBJ databases">
        <title>Genome public.</title>
        <authorList>
            <person name="Liu C."/>
            <person name="Sun Q."/>
        </authorList>
    </citation>
    <scope>NUCLEOTIDE SEQUENCE</scope>
    <source>
        <strain evidence="1">BX7</strain>
    </source>
</reference>
<protein>
    <submittedName>
        <fullName evidence="1">Uncharacterized protein</fullName>
    </submittedName>
</protein>
<comment type="caution">
    <text evidence="1">The sequence shown here is derived from an EMBL/GenBank/DDBJ whole genome shotgun (WGS) entry which is preliminary data.</text>
</comment>
<keyword evidence="2" id="KW-1185">Reference proteome</keyword>
<dbReference type="Proteomes" id="UP000620366">
    <property type="component" value="Unassembled WGS sequence"/>
</dbReference>